<evidence type="ECO:0000313" key="3">
    <source>
        <dbReference type="Proteomes" id="UP000283442"/>
    </source>
</evidence>
<dbReference type="NCBIfam" id="TIGR02126">
    <property type="entry name" value="phgtail_TP901_1"/>
    <property type="match status" value="1"/>
</dbReference>
<accession>A0A414NZR9</accession>
<dbReference type="Gene3D" id="4.10.410.40">
    <property type="match status" value="1"/>
</dbReference>
<sequence length="158" mass="16941">MAITADSLPENPNKTQATVGKDYFLKVNTGTYESPKWTLVGGQRNSKLGKKADSIDVSDKTTGGWSAKMPGLKSWSIDLSGLVMLNDDGVDALNAAFDESKMVDVRLEYPDKTFQRGWAAITEFDLDNPHNGAATLTGKLEGNGPLSARAKDTTSPST</sequence>
<proteinExistence type="predicted"/>
<comment type="caution">
    <text evidence="2">The sequence shown here is derived from an EMBL/GenBank/DDBJ whole genome shotgun (WGS) entry which is preliminary data.</text>
</comment>
<dbReference type="OrthoDB" id="1624284at2"/>
<evidence type="ECO:0000313" key="2">
    <source>
        <dbReference type="EMBL" id="RHF53430.1"/>
    </source>
</evidence>
<feature type="region of interest" description="Disordered" evidence="1">
    <location>
        <begin position="132"/>
        <end position="158"/>
    </location>
</feature>
<name>A0A414NZR9_9FIRM</name>
<dbReference type="Proteomes" id="UP000283442">
    <property type="component" value="Unassembled WGS sequence"/>
</dbReference>
<dbReference type="EMBL" id="QRHE01000001">
    <property type="protein sequence ID" value="RHF53430.1"/>
    <property type="molecule type" value="Genomic_DNA"/>
</dbReference>
<gene>
    <name evidence="2" type="ORF">DW674_00790</name>
</gene>
<reference evidence="2 3" key="1">
    <citation type="submission" date="2018-08" db="EMBL/GenBank/DDBJ databases">
        <title>A genome reference for cultivated species of the human gut microbiota.</title>
        <authorList>
            <person name="Zou Y."/>
            <person name="Xue W."/>
            <person name="Luo G."/>
        </authorList>
    </citation>
    <scope>NUCLEOTIDE SEQUENCE [LARGE SCALE GENOMIC DNA]</scope>
    <source>
        <strain evidence="2 3">AM25-21AC</strain>
    </source>
</reference>
<evidence type="ECO:0000256" key="1">
    <source>
        <dbReference type="SAM" id="MobiDB-lite"/>
    </source>
</evidence>
<organism evidence="2 3">
    <name type="scientific">Mitsuokella multacida</name>
    <dbReference type="NCBI Taxonomy" id="52226"/>
    <lineage>
        <taxon>Bacteria</taxon>
        <taxon>Bacillati</taxon>
        <taxon>Bacillota</taxon>
        <taxon>Negativicutes</taxon>
        <taxon>Selenomonadales</taxon>
        <taxon>Selenomonadaceae</taxon>
        <taxon>Mitsuokella</taxon>
    </lineage>
</organism>
<dbReference type="NCBIfam" id="NF047353">
    <property type="entry name" value="tube_lmo2291"/>
    <property type="match status" value="1"/>
</dbReference>
<dbReference type="AlphaFoldDB" id="A0A414NZR9"/>
<dbReference type="RefSeq" id="WP_118174454.1">
    <property type="nucleotide sequence ID" value="NZ_JAQEAO010000018.1"/>
</dbReference>
<dbReference type="Pfam" id="PF06199">
    <property type="entry name" value="Phage_tail_2"/>
    <property type="match status" value="1"/>
</dbReference>
<protein>
    <submittedName>
        <fullName evidence="2">Phage major tail protein, TP901-1 family</fullName>
    </submittedName>
</protein>
<dbReference type="InterPro" id="IPR011855">
    <property type="entry name" value="Phgtail_TP901_1"/>
</dbReference>